<name>A0A4U5LYX8_STECR</name>
<dbReference type="Proteomes" id="UP000298663">
    <property type="component" value="Unassembled WGS sequence"/>
</dbReference>
<feature type="compositionally biased region" description="Basic residues" evidence="1">
    <location>
        <begin position="276"/>
        <end position="314"/>
    </location>
</feature>
<comment type="caution">
    <text evidence="3">The sequence shown here is derived from an EMBL/GenBank/DDBJ whole genome shotgun (WGS) entry which is preliminary data.</text>
</comment>
<organism evidence="3 4">
    <name type="scientific">Steinernema carpocapsae</name>
    <name type="common">Entomopathogenic nematode</name>
    <dbReference type="NCBI Taxonomy" id="34508"/>
    <lineage>
        <taxon>Eukaryota</taxon>
        <taxon>Metazoa</taxon>
        <taxon>Ecdysozoa</taxon>
        <taxon>Nematoda</taxon>
        <taxon>Chromadorea</taxon>
        <taxon>Rhabditida</taxon>
        <taxon>Tylenchina</taxon>
        <taxon>Panagrolaimomorpha</taxon>
        <taxon>Strongyloidoidea</taxon>
        <taxon>Steinernematidae</taxon>
        <taxon>Steinernema</taxon>
    </lineage>
</organism>
<feature type="compositionally biased region" description="Basic and acidic residues" evidence="1">
    <location>
        <begin position="436"/>
        <end position="451"/>
    </location>
</feature>
<evidence type="ECO:0000256" key="1">
    <source>
        <dbReference type="SAM" id="MobiDB-lite"/>
    </source>
</evidence>
<feature type="compositionally biased region" description="Basic residues" evidence="1">
    <location>
        <begin position="147"/>
        <end position="160"/>
    </location>
</feature>
<feature type="region of interest" description="Disordered" evidence="1">
    <location>
        <begin position="220"/>
        <end position="376"/>
    </location>
</feature>
<feature type="transmembrane region" description="Helical" evidence="2">
    <location>
        <begin position="6"/>
        <end position="31"/>
    </location>
</feature>
<feature type="region of interest" description="Disordered" evidence="1">
    <location>
        <begin position="436"/>
        <end position="469"/>
    </location>
</feature>
<feature type="compositionally biased region" description="Basic and acidic residues" evidence="1">
    <location>
        <begin position="315"/>
        <end position="329"/>
    </location>
</feature>
<proteinExistence type="predicted"/>
<keyword evidence="2" id="KW-1133">Transmembrane helix</keyword>
<reference evidence="3 4" key="2">
    <citation type="journal article" date="2019" name="G3 (Bethesda)">
        <title>Hybrid Assembly of the Genome of the Entomopathogenic Nematode Steinernema carpocapsae Identifies the X-Chromosome.</title>
        <authorList>
            <person name="Serra L."/>
            <person name="Macchietto M."/>
            <person name="Macias-Munoz A."/>
            <person name="McGill C.J."/>
            <person name="Rodriguez I.M."/>
            <person name="Rodriguez B."/>
            <person name="Murad R."/>
            <person name="Mortazavi A."/>
        </authorList>
    </citation>
    <scope>NUCLEOTIDE SEQUENCE [LARGE SCALE GENOMIC DNA]</scope>
    <source>
        <strain evidence="3 4">ALL</strain>
    </source>
</reference>
<evidence type="ECO:0000313" key="4">
    <source>
        <dbReference type="Proteomes" id="UP000298663"/>
    </source>
</evidence>
<dbReference type="EMBL" id="AZBU02000011">
    <property type="protein sequence ID" value="TKR61521.1"/>
    <property type="molecule type" value="Genomic_DNA"/>
</dbReference>
<feature type="region of interest" description="Disordered" evidence="1">
    <location>
        <begin position="39"/>
        <end position="198"/>
    </location>
</feature>
<feature type="compositionally biased region" description="Basic and acidic residues" evidence="1">
    <location>
        <begin position="336"/>
        <end position="376"/>
    </location>
</feature>
<feature type="compositionally biased region" description="Basic and acidic residues" evidence="1">
    <location>
        <begin position="161"/>
        <end position="177"/>
    </location>
</feature>
<feature type="compositionally biased region" description="Basic and acidic residues" evidence="1">
    <location>
        <begin position="117"/>
        <end position="146"/>
    </location>
</feature>
<sequence length="469" mass="53932">MTSTFAAGEAATFCVSLLPSTGLFIASFVFCHTRSRRKPKKNPVLYDASLPRTPSFFESNASSKKPSDAESKAQLESNGRIDSEAPETSEKKELQEGIAKDSMEEFLSMKVRAANKSAEKKPESEIDGLKAETQKNDKEQKEEKSAKKSPIRHKQAKLRKRSETSKKPEEELSEKAFKKVWNPKTMPETEHDEPKRVEGIDDLKPTLFTLTKKELNIAHEKKCDNKDYPTLNGVLNDWSSKKGVQKKKKEVKPDKEDKKEDVKPKKEGKKNDRKQEKKRRNRGRRRKRRREISGRRTRSIRNSRLRTFRKKKSHGRLDEAEKELKELKPKNVPRNLNEKLMADDQKCAKNDVKSDRASLKGSKMDAPKQEEKVGEKFPSESLKLNLESLRTFEVEALKSLKKTVGRKVVVESETELKPKSMPRTLKEELIANGLKRQKDEYPTMDDVKSDWEDSACSQEELDDKEMLTI</sequence>
<dbReference type="AlphaFoldDB" id="A0A4U5LYX8"/>
<keyword evidence="2" id="KW-0812">Transmembrane</keyword>
<gene>
    <name evidence="3" type="ORF">L596_028621</name>
</gene>
<feature type="compositionally biased region" description="Basic and acidic residues" evidence="1">
    <location>
        <begin position="65"/>
        <end position="103"/>
    </location>
</feature>
<reference evidence="3 4" key="1">
    <citation type="journal article" date="2015" name="Genome Biol.">
        <title>Comparative genomics of Steinernema reveals deeply conserved gene regulatory networks.</title>
        <authorList>
            <person name="Dillman A.R."/>
            <person name="Macchietto M."/>
            <person name="Porter C.F."/>
            <person name="Rogers A."/>
            <person name="Williams B."/>
            <person name="Antoshechkin I."/>
            <person name="Lee M.M."/>
            <person name="Goodwin Z."/>
            <person name="Lu X."/>
            <person name="Lewis E.E."/>
            <person name="Goodrich-Blair H."/>
            <person name="Stock S.P."/>
            <person name="Adams B.J."/>
            <person name="Sternberg P.W."/>
            <person name="Mortazavi A."/>
        </authorList>
    </citation>
    <scope>NUCLEOTIDE SEQUENCE [LARGE SCALE GENOMIC DNA]</scope>
    <source>
        <strain evidence="3 4">ALL</strain>
    </source>
</reference>
<accession>A0A4U5LYX8</accession>
<protein>
    <submittedName>
        <fullName evidence="3">Uncharacterized protein</fullName>
    </submittedName>
</protein>
<keyword evidence="4" id="KW-1185">Reference proteome</keyword>
<keyword evidence="2" id="KW-0472">Membrane</keyword>
<feature type="compositionally biased region" description="Basic and acidic residues" evidence="1">
    <location>
        <begin position="187"/>
        <end position="198"/>
    </location>
</feature>
<feature type="compositionally biased region" description="Basic and acidic residues" evidence="1">
    <location>
        <begin position="251"/>
        <end position="275"/>
    </location>
</feature>
<evidence type="ECO:0000313" key="3">
    <source>
        <dbReference type="EMBL" id="TKR61521.1"/>
    </source>
</evidence>
<evidence type="ECO:0000256" key="2">
    <source>
        <dbReference type="SAM" id="Phobius"/>
    </source>
</evidence>